<organism evidence="1 2">
    <name type="scientific">Liparis tanakae</name>
    <name type="common">Tanaka's snailfish</name>
    <dbReference type="NCBI Taxonomy" id="230148"/>
    <lineage>
        <taxon>Eukaryota</taxon>
        <taxon>Metazoa</taxon>
        <taxon>Chordata</taxon>
        <taxon>Craniata</taxon>
        <taxon>Vertebrata</taxon>
        <taxon>Euteleostomi</taxon>
        <taxon>Actinopterygii</taxon>
        <taxon>Neopterygii</taxon>
        <taxon>Teleostei</taxon>
        <taxon>Neoteleostei</taxon>
        <taxon>Acanthomorphata</taxon>
        <taxon>Eupercaria</taxon>
        <taxon>Perciformes</taxon>
        <taxon>Cottioidei</taxon>
        <taxon>Cottales</taxon>
        <taxon>Liparidae</taxon>
        <taxon>Liparis</taxon>
    </lineage>
</organism>
<protein>
    <submittedName>
        <fullName evidence="1">Uncharacterized protein</fullName>
    </submittedName>
</protein>
<gene>
    <name evidence="1" type="ORF">EYF80_039705</name>
</gene>
<dbReference type="AlphaFoldDB" id="A0A4Z2G9A5"/>
<sequence length="101" mass="11878">MNQTQQSGVVVNACAAVRFIILGERRRRRAYLLVMRRELTKRYSPSYRCSMTVILPMGLLSRVRMSPETTRFLVSRSRNRSFSSKRPNFRKLFTKAICEDE</sequence>
<proteinExistence type="predicted"/>
<evidence type="ECO:0000313" key="2">
    <source>
        <dbReference type="Proteomes" id="UP000314294"/>
    </source>
</evidence>
<reference evidence="1 2" key="1">
    <citation type="submission" date="2019-03" db="EMBL/GenBank/DDBJ databases">
        <title>First draft genome of Liparis tanakae, snailfish: a comprehensive survey of snailfish specific genes.</title>
        <authorList>
            <person name="Kim W."/>
            <person name="Song I."/>
            <person name="Jeong J.-H."/>
            <person name="Kim D."/>
            <person name="Kim S."/>
            <person name="Ryu S."/>
            <person name="Song J.Y."/>
            <person name="Lee S.K."/>
        </authorList>
    </citation>
    <scope>NUCLEOTIDE SEQUENCE [LARGE SCALE GENOMIC DNA]</scope>
    <source>
        <tissue evidence="1">Muscle</tissue>
    </source>
</reference>
<comment type="caution">
    <text evidence="1">The sequence shown here is derived from an EMBL/GenBank/DDBJ whole genome shotgun (WGS) entry which is preliminary data.</text>
</comment>
<evidence type="ECO:0000313" key="1">
    <source>
        <dbReference type="EMBL" id="TNN50099.1"/>
    </source>
</evidence>
<name>A0A4Z2G9A5_9TELE</name>
<keyword evidence="2" id="KW-1185">Reference proteome</keyword>
<accession>A0A4Z2G9A5</accession>
<dbReference type="Proteomes" id="UP000314294">
    <property type="component" value="Unassembled WGS sequence"/>
</dbReference>
<dbReference type="EMBL" id="SRLO01000631">
    <property type="protein sequence ID" value="TNN50099.1"/>
    <property type="molecule type" value="Genomic_DNA"/>
</dbReference>